<dbReference type="InterPro" id="IPR043543">
    <property type="entry name" value="PAPPA/PAPPA2"/>
</dbReference>
<protein>
    <submittedName>
        <fullName evidence="5">T9SS type A sorting domain-containing protein</fullName>
    </submittedName>
</protein>
<dbReference type="InterPro" id="IPR026444">
    <property type="entry name" value="Secre_tail"/>
</dbReference>
<evidence type="ECO:0000256" key="3">
    <source>
        <dbReference type="SAM" id="SignalP"/>
    </source>
</evidence>
<dbReference type="PANTHER" id="PTHR46130">
    <property type="entry name" value="LAMGL DOMAIN-CONTAINING PROTEIN"/>
    <property type="match status" value="1"/>
</dbReference>
<dbReference type="SMART" id="SM00560">
    <property type="entry name" value="LamGL"/>
    <property type="match status" value="2"/>
</dbReference>
<name>A0ABR9WNG3_9FLAO</name>
<dbReference type="InterPro" id="IPR006558">
    <property type="entry name" value="LamG-like"/>
</dbReference>
<dbReference type="Pfam" id="PF18962">
    <property type="entry name" value="Por_Secre_tail"/>
    <property type="match status" value="1"/>
</dbReference>
<dbReference type="EMBL" id="JADFTZ010000001">
    <property type="protein sequence ID" value="MBE9575458.1"/>
    <property type="molecule type" value="Genomic_DNA"/>
</dbReference>
<dbReference type="Proteomes" id="UP000656274">
    <property type="component" value="Unassembled WGS sequence"/>
</dbReference>
<evidence type="ECO:0000259" key="4">
    <source>
        <dbReference type="SMART" id="SM00560"/>
    </source>
</evidence>
<feature type="domain" description="LamG-like jellyroll fold" evidence="4">
    <location>
        <begin position="1012"/>
        <end position="1143"/>
    </location>
</feature>
<dbReference type="RefSeq" id="WP_194093372.1">
    <property type="nucleotide sequence ID" value="NZ_JADFTZ010000001.1"/>
</dbReference>
<dbReference type="InterPro" id="IPR013320">
    <property type="entry name" value="ConA-like_dom_sf"/>
</dbReference>
<dbReference type="SUPFAM" id="SSF49899">
    <property type="entry name" value="Concanavalin A-like lectins/glucanases"/>
    <property type="match status" value="3"/>
</dbReference>
<comment type="caution">
    <text evidence="5">The sequence shown here is derived from an EMBL/GenBank/DDBJ whole genome shotgun (WGS) entry which is preliminary data.</text>
</comment>
<dbReference type="Gene3D" id="2.60.120.200">
    <property type="match status" value="3"/>
</dbReference>
<keyword evidence="2" id="KW-1015">Disulfide bond</keyword>
<keyword evidence="1 3" id="KW-0732">Signal</keyword>
<feature type="domain" description="LamG-like jellyroll fold" evidence="4">
    <location>
        <begin position="691"/>
        <end position="827"/>
    </location>
</feature>
<organism evidence="5 6">
    <name type="scientific">Flavobacterium proteolyticum</name>
    <dbReference type="NCBI Taxonomy" id="2911683"/>
    <lineage>
        <taxon>Bacteria</taxon>
        <taxon>Pseudomonadati</taxon>
        <taxon>Bacteroidota</taxon>
        <taxon>Flavobacteriia</taxon>
        <taxon>Flavobacteriales</taxon>
        <taxon>Flavobacteriaceae</taxon>
        <taxon>Flavobacterium</taxon>
    </lineage>
</organism>
<proteinExistence type="predicted"/>
<accession>A0ABR9WNG3</accession>
<feature type="signal peptide" evidence="3">
    <location>
        <begin position="1"/>
        <end position="19"/>
    </location>
</feature>
<keyword evidence="6" id="KW-1185">Reference proteome</keyword>
<dbReference type="PANTHER" id="PTHR46130:SF3">
    <property type="entry name" value="CHROMOSOME UNDETERMINED SCAFFOLD_33, WHOLE GENOME SHOTGUN SEQUENCE"/>
    <property type="match status" value="1"/>
</dbReference>
<dbReference type="NCBIfam" id="TIGR04183">
    <property type="entry name" value="Por_Secre_tail"/>
    <property type="match status" value="1"/>
</dbReference>
<dbReference type="Pfam" id="PF13385">
    <property type="entry name" value="Laminin_G_3"/>
    <property type="match status" value="3"/>
</dbReference>
<evidence type="ECO:0000313" key="6">
    <source>
        <dbReference type="Proteomes" id="UP000656274"/>
    </source>
</evidence>
<sequence length="1302" mass="138053">MTKKLLFIFILLHSFLMNASARQGNYRWRNDDGNQTASTWKAATNAATLVGAVNQPLRLRMEIYNSSTSGSGSFNLSPLQYRKNGGAWTSITSSTANDFYFINSVFVTNNTGTTQQISTGSFTGGFFKSDNSNNNISLSTTTRTEIEFCISRSSNYDIYSTYQFQIASLTSYDRYPTLNPICSTPKPTVNSNVVYNLNQQALPLTAVGTNLFWYTTPTGGTGSTTAPTPLTNTVGTTSYYVSQNTGCEGPRAEIKVLVKPLSSTGKSLHFDGVDDYVKVSTFDFAVSNNFTMDLWVKPEKAITLPTEATAGITGSTGQSYPLFPTLVGAYGVDDATHSGAGVSVGTNGICVFEHAGGYLPALLVHPVAISGWTRVTVVYTNKQPSLYINGVLVKTGLTSPRSFVHPPLRDIGNSDFGTHNTYGPYQGSIDRIYILNNSVIPNATCEPAPNDSNVIASYFFDQGVAGANNSTINYLIDNGERYSGELLNFALNGATSNWIADTPSVTLPAPPVASDHTFCTSATVANLIPAPSATINWYSQAIGGTALASSTALATGFYYVDFTDSNGCKSTRTKIIVRQSNNSAPIVTSPVIYNQGDTAAALTATGSGTGLLWYTTATGGIGSTTAPTPSTATVGTVSYYVSSTEFSCESTRSQIVVIVNSTTPATHLNFDGVNDIVNCGNTLNSVLDPLNTITVEAWVKPSTNTGLGVIVGNYANPTGGNMQFLMRRDNANYTFWISGTPGVFKNVTASNAVLVNTWQHIAGVWNGSDLKIYINGVLAGTTTGVTESSFATTTNNLMIGNNQAASPERFTGNIDEVRIWTNVRTAEQINGSKNCELQGTETGLIAYYKFNQGFDASNNVAITTLTASTGPNGTLTNFTLTAATSNWLAGSPVITGSIIPSVATVTTPVVYTQGSTASALTATTGTNGTGLLWYTTASGGVGSASAPTPSTATVGNTSYWVSSTNANGCESARVEIVVTVNAPAPATHLNFDGIDDVVDLGSGLTTYFTGKTKVTIQAWVRSETNSGLGTIVGNYNYPTNNNSMQMMLRRDGANYAFWLDSGSGYTSVSAVGSVVLNTWQHVTGTWDGTTMRIYIDGILANSSAKTGVIPSRTTSFSIGSNTSERFDGDIDEVKLWDMALTATDIMNTMNCEAQTQPELVAYYKFNQGNDIVNNSSVTSLLDSSSNANNGILTSFALTGATSNWRSGSTITTGNTCATLGNSDFDNVTRIAIYPNPSTGIFNIVSQQVIAVEIYDLLGKLVYNQQLVSGTNSIDISNINTGVYLLKATDANGNSESHKLIKN</sequence>
<dbReference type="Pfam" id="PF19081">
    <property type="entry name" value="Ig_7"/>
    <property type="match status" value="4"/>
</dbReference>
<evidence type="ECO:0000256" key="2">
    <source>
        <dbReference type="ARBA" id="ARBA00023157"/>
    </source>
</evidence>
<feature type="chain" id="PRO_5045557388" evidence="3">
    <location>
        <begin position="20"/>
        <end position="1302"/>
    </location>
</feature>
<dbReference type="InterPro" id="IPR044023">
    <property type="entry name" value="Ig_7"/>
</dbReference>
<evidence type="ECO:0000313" key="5">
    <source>
        <dbReference type="EMBL" id="MBE9575458.1"/>
    </source>
</evidence>
<gene>
    <name evidence="5" type="ORF">IM755_01945</name>
</gene>
<evidence type="ECO:0000256" key="1">
    <source>
        <dbReference type="ARBA" id="ARBA00022729"/>
    </source>
</evidence>
<reference evidence="5 6" key="1">
    <citation type="submission" date="2020-10" db="EMBL/GenBank/DDBJ databases">
        <title>The genome sequence of Flavobacterium aquaticum 1Y8A.</title>
        <authorList>
            <person name="Liu Y."/>
        </authorList>
    </citation>
    <scope>NUCLEOTIDE SEQUENCE [LARGE SCALE GENOMIC DNA]</scope>
    <source>
        <strain evidence="5 6">1Y8A</strain>
    </source>
</reference>